<proteinExistence type="predicted"/>
<dbReference type="InterPro" id="IPR036390">
    <property type="entry name" value="WH_DNA-bd_sf"/>
</dbReference>
<dbReference type="PRINTS" id="PR00035">
    <property type="entry name" value="HTHGNTR"/>
</dbReference>
<keyword evidence="3" id="KW-0804">Transcription</keyword>
<evidence type="ECO:0000256" key="2">
    <source>
        <dbReference type="ARBA" id="ARBA00023125"/>
    </source>
</evidence>
<dbReference type="Gene3D" id="1.10.10.10">
    <property type="entry name" value="Winged helix-like DNA-binding domain superfamily/Winged helix DNA-binding domain"/>
    <property type="match status" value="1"/>
</dbReference>
<dbReference type="Gene3D" id="1.20.120.530">
    <property type="entry name" value="GntR ligand-binding domain-like"/>
    <property type="match status" value="1"/>
</dbReference>
<dbReference type="SUPFAM" id="SSF46785">
    <property type="entry name" value="Winged helix' DNA-binding domain"/>
    <property type="match status" value="1"/>
</dbReference>
<dbReference type="SMART" id="SM00345">
    <property type="entry name" value="HTH_GNTR"/>
    <property type="match status" value="1"/>
</dbReference>
<dbReference type="CDD" id="cd07377">
    <property type="entry name" value="WHTH_GntR"/>
    <property type="match status" value="1"/>
</dbReference>
<gene>
    <name evidence="5" type="ORF">CUN48_02155</name>
</gene>
<accession>A0A2M8QFV2</accession>
<reference evidence="5 6" key="1">
    <citation type="submission" date="2017-11" db="EMBL/GenBank/DDBJ databases">
        <title>Evolution of Phototrophy in the Chloroflexi Phylum Driven by Horizontal Gene Transfer.</title>
        <authorList>
            <person name="Ward L.M."/>
            <person name="Hemp J."/>
            <person name="Shih P.M."/>
            <person name="Mcglynn S.E."/>
            <person name="Fischer W."/>
        </authorList>
    </citation>
    <scope>NUCLEOTIDE SEQUENCE [LARGE SCALE GENOMIC DNA]</scope>
    <source>
        <strain evidence="5">JP3_7</strain>
    </source>
</reference>
<comment type="caution">
    <text evidence="5">The sequence shown here is derived from an EMBL/GenBank/DDBJ whole genome shotgun (WGS) entry which is preliminary data.</text>
</comment>
<evidence type="ECO:0000256" key="3">
    <source>
        <dbReference type="ARBA" id="ARBA00023163"/>
    </source>
</evidence>
<dbReference type="Pfam" id="PF07729">
    <property type="entry name" value="FCD"/>
    <property type="match status" value="1"/>
</dbReference>
<evidence type="ECO:0000313" key="6">
    <source>
        <dbReference type="Proteomes" id="UP000230790"/>
    </source>
</evidence>
<dbReference type="Pfam" id="PF00392">
    <property type="entry name" value="GntR"/>
    <property type="match status" value="1"/>
</dbReference>
<dbReference type="InterPro" id="IPR000524">
    <property type="entry name" value="Tscrpt_reg_HTH_GntR"/>
</dbReference>
<dbReference type="AlphaFoldDB" id="A0A2M8QFV2"/>
<evidence type="ECO:0000259" key="4">
    <source>
        <dbReference type="PROSITE" id="PS50949"/>
    </source>
</evidence>
<dbReference type="InterPro" id="IPR011711">
    <property type="entry name" value="GntR_C"/>
</dbReference>
<sequence>MPETPITHPAPSSALPARLADHILSELIQRGAGPGAFLPSEGELVNRFQVSRPVIREAIKQLEGRGLIEVINGRGARIRPLGEQQLRAYFTHAIALQRVPFRELMEARKPIEIQSARLAAQRRTPDQLDALQDIIRRMRRNIGNADAYVDLDHDLHALIADASGNLIIAHLVRSLRGALNDLTHETLYRRRNRQQLERVHALHESIVTEIGYRNPDGAGHAMDIHFSEALSFLIQRREGGAARSP</sequence>
<dbReference type="GO" id="GO:0003677">
    <property type="term" value="F:DNA binding"/>
    <property type="evidence" value="ECO:0007669"/>
    <property type="project" value="UniProtKB-KW"/>
</dbReference>
<evidence type="ECO:0000313" key="5">
    <source>
        <dbReference type="EMBL" id="PJF48677.1"/>
    </source>
</evidence>
<dbReference type="PANTHER" id="PTHR43537">
    <property type="entry name" value="TRANSCRIPTIONAL REGULATOR, GNTR FAMILY"/>
    <property type="match status" value="1"/>
</dbReference>
<evidence type="ECO:0000256" key="1">
    <source>
        <dbReference type="ARBA" id="ARBA00023015"/>
    </source>
</evidence>
<dbReference type="GO" id="GO:0003700">
    <property type="term" value="F:DNA-binding transcription factor activity"/>
    <property type="evidence" value="ECO:0007669"/>
    <property type="project" value="InterPro"/>
</dbReference>
<dbReference type="PANTHER" id="PTHR43537:SF5">
    <property type="entry name" value="UXU OPERON TRANSCRIPTIONAL REGULATOR"/>
    <property type="match status" value="1"/>
</dbReference>
<keyword evidence="2" id="KW-0238">DNA-binding</keyword>
<keyword evidence="1" id="KW-0805">Transcription regulation</keyword>
<protein>
    <recommendedName>
        <fullName evidence="4">HTH gntR-type domain-containing protein</fullName>
    </recommendedName>
</protein>
<feature type="domain" description="HTH gntR-type" evidence="4">
    <location>
        <begin position="13"/>
        <end position="81"/>
    </location>
</feature>
<dbReference type="InterPro" id="IPR036388">
    <property type="entry name" value="WH-like_DNA-bd_sf"/>
</dbReference>
<dbReference type="SUPFAM" id="SSF48008">
    <property type="entry name" value="GntR ligand-binding domain-like"/>
    <property type="match status" value="1"/>
</dbReference>
<dbReference type="SMART" id="SM00895">
    <property type="entry name" value="FCD"/>
    <property type="match status" value="1"/>
</dbReference>
<dbReference type="InterPro" id="IPR008920">
    <property type="entry name" value="TF_FadR/GntR_C"/>
</dbReference>
<dbReference type="EMBL" id="PGTN01000008">
    <property type="protein sequence ID" value="PJF48677.1"/>
    <property type="molecule type" value="Genomic_DNA"/>
</dbReference>
<dbReference type="Proteomes" id="UP000230790">
    <property type="component" value="Unassembled WGS sequence"/>
</dbReference>
<dbReference type="PROSITE" id="PS50949">
    <property type="entry name" value="HTH_GNTR"/>
    <property type="match status" value="1"/>
</dbReference>
<organism evidence="5 6">
    <name type="scientific">Candidatus Thermofonsia Clade 3 bacterium</name>
    <dbReference type="NCBI Taxonomy" id="2364212"/>
    <lineage>
        <taxon>Bacteria</taxon>
        <taxon>Bacillati</taxon>
        <taxon>Chloroflexota</taxon>
        <taxon>Candidatus Thermofontia</taxon>
        <taxon>Candidatus Thermofonsia Clade 3</taxon>
    </lineage>
</organism>
<name>A0A2M8QFV2_9CHLR</name>